<evidence type="ECO:0000313" key="3">
    <source>
        <dbReference type="Proteomes" id="UP000177090"/>
    </source>
</evidence>
<dbReference type="Pfam" id="PF02594">
    <property type="entry name" value="DUF167"/>
    <property type="match status" value="1"/>
</dbReference>
<dbReference type="Gene3D" id="3.30.1200.10">
    <property type="entry name" value="YggU-like"/>
    <property type="match status" value="1"/>
</dbReference>
<name>A0A1G2QK85_9BACT</name>
<comment type="similarity">
    <text evidence="1">Belongs to the UPF0235 family.</text>
</comment>
<proteinExistence type="inferred from homology"/>
<dbReference type="NCBIfam" id="TIGR00251">
    <property type="entry name" value="DUF167 family protein"/>
    <property type="match status" value="1"/>
</dbReference>
<dbReference type="SUPFAM" id="SSF69786">
    <property type="entry name" value="YggU-like"/>
    <property type="match status" value="1"/>
</dbReference>
<dbReference type="InterPro" id="IPR003746">
    <property type="entry name" value="DUF167"/>
</dbReference>
<evidence type="ECO:0000313" key="2">
    <source>
        <dbReference type="EMBL" id="OHA60402.1"/>
    </source>
</evidence>
<gene>
    <name evidence="2" type="ORF">A2569_03100</name>
</gene>
<organism evidence="2 3">
    <name type="scientific">Candidatus Vogelbacteria bacterium RIFOXYD1_FULL_51_18</name>
    <dbReference type="NCBI Taxonomy" id="1802440"/>
    <lineage>
        <taxon>Bacteria</taxon>
        <taxon>Candidatus Vogeliibacteriota</taxon>
    </lineage>
</organism>
<dbReference type="InterPro" id="IPR036591">
    <property type="entry name" value="YggU-like_sf"/>
</dbReference>
<dbReference type="Proteomes" id="UP000177090">
    <property type="component" value="Unassembled WGS sequence"/>
</dbReference>
<dbReference type="EMBL" id="MHTL01000014">
    <property type="protein sequence ID" value="OHA60402.1"/>
    <property type="molecule type" value="Genomic_DNA"/>
</dbReference>
<sequence>MYIRVFVTPKAKRDVIIREGSENFSISVRVPAERTMANERVRELVAGEFKVAKEKVRIISGHHRPGKILSVELDY</sequence>
<accession>A0A1G2QK85</accession>
<reference evidence="2 3" key="1">
    <citation type="journal article" date="2016" name="Nat. Commun.">
        <title>Thousands of microbial genomes shed light on interconnected biogeochemical processes in an aquifer system.</title>
        <authorList>
            <person name="Anantharaman K."/>
            <person name="Brown C.T."/>
            <person name="Hug L.A."/>
            <person name="Sharon I."/>
            <person name="Castelle C.J."/>
            <person name="Probst A.J."/>
            <person name="Thomas B.C."/>
            <person name="Singh A."/>
            <person name="Wilkins M.J."/>
            <person name="Karaoz U."/>
            <person name="Brodie E.L."/>
            <person name="Williams K.H."/>
            <person name="Hubbard S.S."/>
            <person name="Banfield J.F."/>
        </authorList>
    </citation>
    <scope>NUCLEOTIDE SEQUENCE [LARGE SCALE GENOMIC DNA]</scope>
</reference>
<dbReference type="SMART" id="SM01152">
    <property type="entry name" value="DUF167"/>
    <property type="match status" value="1"/>
</dbReference>
<evidence type="ECO:0000256" key="1">
    <source>
        <dbReference type="ARBA" id="ARBA00010364"/>
    </source>
</evidence>
<comment type="caution">
    <text evidence="2">The sequence shown here is derived from an EMBL/GenBank/DDBJ whole genome shotgun (WGS) entry which is preliminary data.</text>
</comment>
<dbReference type="STRING" id="1802440.A2569_03100"/>
<dbReference type="AlphaFoldDB" id="A0A1G2QK85"/>
<protein>
    <submittedName>
        <fullName evidence="2">Uncharacterized protein</fullName>
    </submittedName>
</protein>